<dbReference type="EMBL" id="FUZV01000002">
    <property type="protein sequence ID" value="SKC76372.1"/>
    <property type="molecule type" value="Genomic_DNA"/>
</dbReference>
<gene>
    <name evidence="1" type="ORF">SAMN06296058_2654</name>
</gene>
<evidence type="ECO:0000313" key="1">
    <source>
        <dbReference type="EMBL" id="SKC76372.1"/>
    </source>
</evidence>
<accession>A0A1T5LK65</accession>
<organism evidence="1 2">
    <name type="scientific">Pseudoxanthomonas indica</name>
    <dbReference type="NCBI Taxonomy" id="428993"/>
    <lineage>
        <taxon>Bacteria</taxon>
        <taxon>Pseudomonadati</taxon>
        <taxon>Pseudomonadota</taxon>
        <taxon>Gammaproteobacteria</taxon>
        <taxon>Lysobacterales</taxon>
        <taxon>Lysobacteraceae</taxon>
        <taxon>Pseudoxanthomonas</taxon>
    </lineage>
</organism>
<protein>
    <submittedName>
        <fullName evidence="1">Uncharacterized protein</fullName>
    </submittedName>
</protein>
<keyword evidence="2" id="KW-1185">Reference proteome</keyword>
<dbReference type="OrthoDB" id="5244086at2"/>
<dbReference type="Proteomes" id="UP000190341">
    <property type="component" value="Unassembled WGS sequence"/>
</dbReference>
<dbReference type="STRING" id="428993.SAMN06296058_2654"/>
<dbReference type="AlphaFoldDB" id="A0A1T5LK65"/>
<dbReference type="RefSeq" id="WP_079724987.1">
    <property type="nucleotide sequence ID" value="NZ_BMCL01000001.1"/>
</dbReference>
<proteinExistence type="predicted"/>
<evidence type="ECO:0000313" key="2">
    <source>
        <dbReference type="Proteomes" id="UP000190341"/>
    </source>
</evidence>
<name>A0A1T5LK65_9GAMM</name>
<reference evidence="1 2" key="1">
    <citation type="submission" date="2017-02" db="EMBL/GenBank/DDBJ databases">
        <authorList>
            <person name="Peterson S.W."/>
        </authorList>
    </citation>
    <scope>NUCLEOTIDE SEQUENCE [LARGE SCALE GENOMIC DNA]</scope>
    <source>
        <strain evidence="1 2">P15</strain>
    </source>
</reference>
<sequence>MAELLHDYFTENWRERVLACACGWQGDSRAMAMELHAEVTDYSCPSCGSLVLIVSHPTLEQVQSAAAAGHPEARQQLALLDEARSHLGQSSD</sequence>